<reference evidence="3" key="1">
    <citation type="submission" date="2017-09" db="EMBL/GenBank/DDBJ databases">
        <title>Depth-based differentiation of microbial function through sediment-hosted aquifers and enrichment of novel symbionts in the deep terrestrial subsurface.</title>
        <authorList>
            <person name="Probst A.J."/>
            <person name="Ladd B."/>
            <person name="Jarett J.K."/>
            <person name="Geller-Mcgrath D.E."/>
            <person name="Sieber C.M.K."/>
            <person name="Emerson J.B."/>
            <person name="Anantharaman K."/>
            <person name="Thomas B.C."/>
            <person name="Malmstrom R."/>
            <person name="Stieglmeier M."/>
            <person name="Klingl A."/>
            <person name="Woyke T."/>
            <person name="Ryan C.M."/>
            <person name="Banfield J.F."/>
        </authorList>
    </citation>
    <scope>NUCLEOTIDE SEQUENCE [LARGE SCALE GENOMIC DNA]</scope>
</reference>
<dbReference type="SUPFAM" id="SSF47413">
    <property type="entry name" value="lambda repressor-like DNA-binding domains"/>
    <property type="match status" value="1"/>
</dbReference>
<evidence type="ECO:0000313" key="3">
    <source>
        <dbReference type="Proteomes" id="UP000230556"/>
    </source>
</evidence>
<protein>
    <submittedName>
        <fullName evidence="2">Transcriptional regulator</fullName>
    </submittedName>
</protein>
<dbReference type="AlphaFoldDB" id="A0A2M7FMM7"/>
<accession>A0A2M7FMM7</accession>
<proteinExistence type="predicted"/>
<dbReference type="SMART" id="SM00530">
    <property type="entry name" value="HTH_XRE"/>
    <property type="match status" value="1"/>
</dbReference>
<evidence type="ECO:0000313" key="2">
    <source>
        <dbReference type="EMBL" id="PIW06973.1"/>
    </source>
</evidence>
<dbReference type="InterPro" id="IPR001387">
    <property type="entry name" value="Cro/C1-type_HTH"/>
</dbReference>
<comment type="caution">
    <text evidence="2">The sequence shown here is derived from an EMBL/GenBank/DDBJ whole genome shotgun (WGS) entry which is preliminary data.</text>
</comment>
<dbReference type="InterPro" id="IPR010982">
    <property type="entry name" value="Lambda_DNA-bd_dom_sf"/>
</dbReference>
<feature type="domain" description="HTH cro/C1-type" evidence="1">
    <location>
        <begin position="40"/>
        <end position="94"/>
    </location>
</feature>
<organism evidence="2 3">
    <name type="scientific">Candidatus Collierbacteria bacterium CG17_big_fil_post_rev_8_21_14_2_50_45_7</name>
    <dbReference type="NCBI Taxonomy" id="1974536"/>
    <lineage>
        <taxon>Bacteria</taxon>
        <taxon>Candidatus Collieribacteriota</taxon>
    </lineage>
</organism>
<gene>
    <name evidence="2" type="ORF">COW38_03795</name>
</gene>
<dbReference type="EMBL" id="PFFO01000165">
    <property type="protein sequence ID" value="PIW06973.1"/>
    <property type="molecule type" value="Genomic_DNA"/>
</dbReference>
<dbReference type="GO" id="GO:0003677">
    <property type="term" value="F:DNA binding"/>
    <property type="evidence" value="ECO:0007669"/>
    <property type="project" value="InterPro"/>
</dbReference>
<dbReference type="PROSITE" id="PS50943">
    <property type="entry name" value="HTH_CROC1"/>
    <property type="match status" value="1"/>
</dbReference>
<dbReference type="Proteomes" id="UP000230556">
    <property type="component" value="Unassembled WGS sequence"/>
</dbReference>
<sequence length="95" mass="10798">MKNNKLGITFEEHLREELKDPGFRKVWEASEADYQIARQMIKARLEKKISQRALAKKAKTTQARICELEGQNANPSLATLKRISGALGIKFQLSI</sequence>
<dbReference type="Gene3D" id="1.10.260.40">
    <property type="entry name" value="lambda repressor-like DNA-binding domains"/>
    <property type="match status" value="1"/>
</dbReference>
<dbReference type="CDD" id="cd00093">
    <property type="entry name" value="HTH_XRE"/>
    <property type="match status" value="1"/>
</dbReference>
<evidence type="ECO:0000259" key="1">
    <source>
        <dbReference type="PROSITE" id="PS50943"/>
    </source>
</evidence>
<dbReference type="Pfam" id="PF01381">
    <property type="entry name" value="HTH_3"/>
    <property type="match status" value="1"/>
</dbReference>
<name>A0A2M7FMM7_9BACT</name>